<organism evidence="1">
    <name type="scientific">marine sediment metagenome</name>
    <dbReference type="NCBI Taxonomy" id="412755"/>
    <lineage>
        <taxon>unclassified sequences</taxon>
        <taxon>metagenomes</taxon>
        <taxon>ecological metagenomes</taxon>
    </lineage>
</organism>
<sequence>LIPAGGDQYFVLQKDSGDDYDVVWEEVRAT</sequence>
<accession>X0VGS1</accession>
<protein>
    <submittedName>
        <fullName evidence="1">Uncharacterized protein</fullName>
    </submittedName>
</protein>
<evidence type="ECO:0000313" key="1">
    <source>
        <dbReference type="EMBL" id="GAG17484.1"/>
    </source>
</evidence>
<feature type="non-terminal residue" evidence="1">
    <location>
        <position position="1"/>
    </location>
</feature>
<dbReference type="AlphaFoldDB" id="X0VGS1"/>
<comment type="caution">
    <text evidence="1">The sequence shown here is derived from an EMBL/GenBank/DDBJ whole genome shotgun (WGS) entry which is preliminary data.</text>
</comment>
<gene>
    <name evidence="1" type="ORF">S01H1_50734</name>
</gene>
<proteinExistence type="predicted"/>
<reference evidence="1" key="1">
    <citation type="journal article" date="2014" name="Front. Microbiol.">
        <title>High frequency of phylogenetically diverse reductive dehalogenase-homologous genes in deep subseafloor sedimentary metagenomes.</title>
        <authorList>
            <person name="Kawai M."/>
            <person name="Futagami T."/>
            <person name="Toyoda A."/>
            <person name="Takaki Y."/>
            <person name="Nishi S."/>
            <person name="Hori S."/>
            <person name="Arai W."/>
            <person name="Tsubouchi T."/>
            <person name="Morono Y."/>
            <person name="Uchiyama I."/>
            <person name="Ito T."/>
            <person name="Fujiyama A."/>
            <person name="Inagaki F."/>
            <person name="Takami H."/>
        </authorList>
    </citation>
    <scope>NUCLEOTIDE SEQUENCE</scope>
    <source>
        <strain evidence="1">Expedition CK06-06</strain>
    </source>
</reference>
<name>X0VGS1_9ZZZZ</name>
<dbReference type="EMBL" id="BARS01032698">
    <property type="protein sequence ID" value="GAG17484.1"/>
    <property type="molecule type" value="Genomic_DNA"/>
</dbReference>